<evidence type="ECO:0000313" key="4">
    <source>
        <dbReference type="EMBL" id="SMO54951.1"/>
    </source>
</evidence>
<proteinExistence type="predicted"/>
<keyword evidence="3" id="KW-0472">Membrane</keyword>
<dbReference type="AlphaFoldDB" id="A0A521C818"/>
<dbReference type="Gene3D" id="2.120.10.30">
    <property type="entry name" value="TolB, C-terminal domain"/>
    <property type="match status" value="1"/>
</dbReference>
<feature type="repeat" description="NHL" evidence="2">
    <location>
        <begin position="115"/>
        <end position="158"/>
    </location>
</feature>
<feature type="transmembrane region" description="Helical" evidence="3">
    <location>
        <begin position="52"/>
        <end position="70"/>
    </location>
</feature>
<dbReference type="InterPro" id="IPR050952">
    <property type="entry name" value="TRIM-NHL_E3_ligases"/>
</dbReference>
<dbReference type="SUPFAM" id="SSF63829">
    <property type="entry name" value="Calcium-dependent phosphotriesterase"/>
    <property type="match status" value="1"/>
</dbReference>
<dbReference type="GO" id="GO:0000209">
    <property type="term" value="P:protein polyubiquitination"/>
    <property type="evidence" value="ECO:0007669"/>
    <property type="project" value="TreeGrafter"/>
</dbReference>
<evidence type="ECO:0000256" key="3">
    <source>
        <dbReference type="SAM" id="Phobius"/>
    </source>
</evidence>
<dbReference type="GO" id="GO:0043161">
    <property type="term" value="P:proteasome-mediated ubiquitin-dependent protein catabolic process"/>
    <property type="evidence" value="ECO:0007669"/>
    <property type="project" value="TreeGrafter"/>
</dbReference>
<keyword evidence="3" id="KW-1133">Transmembrane helix</keyword>
<dbReference type="PANTHER" id="PTHR24104:SF25">
    <property type="entry name" value="PROTEIN LIN-41"/>
    <property type="match status" value="1"/>
</dbReference>
<dbReference type="GO" id="GO:0061630">
    <property type="term" value="F:ubiquitin protein ligase activity"/>
    <property type="evidence" value="ECO:0007669"/>
    <property type="project" value="TreeGrafter"/>
</dbReference>
<dbReference type="InterPro" id="IPR001258">
    <property type="entry name" value="NHL_repeat"/>
</dbReference>
<evidence type="ECO:0000256" key="2">
    <source>
        <dbReference type="PROSITE-ProRule" id="PRU00504"/>
    </source>
</evidence>
<keyword evidence="5" id="KW-1185">Reference proteome</keyword>
<reference evidence="4 5" key="1">
    <citation type="submission" date="2017-05" db="EMBL/GenBank/DDBJ databases">
        <authorList>
            <person name="Varghese N."/>
            <person name="Submissions S."/>
        </authorList>
    </citation>
    <scope>NUCLEOTIDE SEQUENCE [LARGE SCALE GENOMIC DNA]</scope>
    <source>
        <strain evidence="4 5">DSM 21985</strain>
    </source>
</reference>
<dbReference type="PROSITE" id="PS51125">
    <property type="entry name" value="NHL"/>
    <property type="match status" value="1"/>
</dbReference>
<dbReference type="PANTHER" id="PTHR24104">
    <property type="entry name" value="E3 UBIQUITIN-PROTEIN LIGASE NHLRC1-RELATED"/>
    <property type="match status" value="1"/>
</dbReference>
<organism evidence="4 5">
    <name type="scientific">Gracilimonas mengyeensis</name>
    <dbReference type="NCBI Taxonomy" id="1302730"/>
    <lineage>
        <taxon>Bacteria</taxon>
        <taxon>Pseudomonadati</taxon>
        <taxon>Balneolota</taxon>
        <taxon>Balneolia</taxon>
        <taxon>Balneolales</taxon>
        <taxon>Balneolaceae</taxon>
        <taxon>Gracilimonas</taxon>
    </lineage>
</organism>
<dbReference type="GO" id="GO:0008270">
    <property type="term" value="F:zinc ion binding"/>
    <property type="evidence" value="ECO:0007669"/>
    <property type="project" value="UniProtKB-KW"/>
</dbReference>
<keyword evidence="3" id="KW-0812">Transmembrane</keyword>
<evidence type="ECO:0000256" key="1">
    <source>
        <dbReference type="ARBA" id="ARBA00022737"/>
    </source>
</evidence>
<accession>A0A521C818</accession>
<dbReference type="EMBL" id="FXTP01000004">
    <property type="protein sequence ID" value="SMO54951.1"/>
    <property type="molecule type" value="Genomic_DNA"/>
</dbReference>
<dbReference type="Pfam" id="PF01436">
    <property type="entry name" value="NHL"/>
    <property type="match status" value="1"/>
</dbReference>
<name>A0A521C818_9BACT</name>
<dbReference type="InterPro" id="IPR011042">
    <property type="entry name" value="6-blade_b-propeller_TolB-like"/>
</dbReference>
<gene>
    <name evidence="4" type="ORF">SAMN06265219_104210</name>
</gene>
<evidence type="ECO:0000313" key="5">
    <source>
        <dbReference type="Proteomes" id="UP000317557"/>
    </source>
</evidence>
<keyword evidence="1" id="KW-0677">Repeat</keyword>
<protein>
    <submittedName>
        <fullName evidence="4">NHL repeat-containing protein</fullName>
    </submittedName>
</protein>
<sequence>MNSECRISNIERNLLELVNAPLQCSIFNVQYSIFTFPSLGGPELFGEGRVRCGIGLLALLTFLFCFPFAAQSQALQQIHSGLNRATSLYVTSNAIYVVEQGRHRLLKLDHNGKLVDTIGGRGSGDYEFSRPIDVDATNGLKIYVSDFNNRRVQVFDRRGQYLSSISGGNRLLGSRQRYEPSQLAVNKVGEVLFYDKGISEIIRFDLDFSPLDAFRLPAEVKSVDDIKLSESRMYVLDQSAGLIHELETNGSYRSFYNADEIGAFYVADSNLWLAGTTTLTIQKHRETPKSISYSEIIQPVALHVTDNTAYILTSTALYKMGLN</sequence>
<dbReference type="Proteomes" id="UP000317557">
    <property type="component" value="Unassembled WGS sequence"/>
</dbReference>